<evidence type="ECO:0000313" key="1">
    <source>
        <dbReference type="EMBL" id="KAJ8625297.1"/>
    </source>
</evidence>
<keyword evidence="2" id="KW-1185">Reference proteome</keyword>
<comment type="caution">
    <text evidence="1">The sequence shown here is derived from an EMBL/GenBank/DDBJ whole genome shotgun (WGS) entry which is preliminary data.</text>
</comment>
<gene>
    <name evidence="1" type="ORF">MRB53_033827</name>
</gene>
<accession>A0ACC2KW38</accession>
<dbReference type="EMBL" id="CM056819">
    <property type="protein sequence ID" value="KAJ8625297.1"/>
    <property type="molecule type" value="Genomic_DNA"/>
</dbReference>
<evidence type="ECO:0000313" key="2">
    <source>
        <dbReference type="Proteomes" id="UP001234297"/>
    </source>
</evidence>
<dbReference type="Proteomes" id="UP001234297">
    <property type="component" value="Chromosome 11"/>
</dbReference>
<name>A0ACC2KW38_PERAE</name>
<reference evidence="1 2" key="1">
    <citation type="journal article" date="2022" name="Hortic Res">
        <title>A haplotype resolved chromosomal level avocado genome allows analysis of novel avocado genes.</title>
        <authorList>
            <person name="Nath O."/>
            <person name="Fletcher S.J."/>
            <person name="Hayward A."/>
            <person name="Shaw L.M."/>
            <person name="Masouleh A.K."/>
            <person name="Furtado A."/>
            <person name="Henry R.J."/>
            <person name="Mitter N."/>
        </authorList>
    </citation>
    <scope>NUCLEOTIDE SEQUENCE [LARGE SCALE GENOMIC DNA]</scope>
    <source>
        <strain evidence="2">cv. Hass</strain>
    </source>
</reference>
<proteinExistence type="predicted"/>
<organism evidence="1 2">
    <name type="scientific">Persea americana</name>
    <name type="common">Avocado</name>
    <dbReference type="NCBI Taxonomy" id="3435"/>
    <lineage>
        <taxon>Eukaryota</taxon>
        <taxon>Viridiplantae</taxon>
        <taxon>Streptophyta</taxon>
        <taxon>Embryophyta</taxon>
        <taxon>Tracheophyta</taxon>
        <taxon>Spermatophyta</taxon>
        <taxon>Magnoliopsida</taxon>
        <taxon>Magnoliidae</taxon>
        <taxon>Laurales</taxon>
        <taxon>Lauraceae</taxon>
        <taxon>Persea</taxon>
    </lineage>
</organism>
<sequence length="212" mass="24352">MLFRCAIHTVGSDSWRVAKVPCTNVKNGRPPISTDDAGTVHWMTGCNTKKMPKSNECLKCHILSMEVSNEEFRITRDPPDSRIDDDNNSLVELGGSLSLLHYVSRREIDVWVLEDYYGETWQKKYCINISGSRFKCLPWDAHAFAASLEKGEVLIFVGDYNLRRLFSYDPKQQKLIEVKAHLKHIWSWAQLLKFPCTHVESLVTLKSIHAKL</sequence>
<protein>
    <submittedName>
        <fullName evidence="1">Uncharacterized protein</fullName>
    </submittedName>
</protein>